<dbReference type="EMBL" id="AFEU01000003">
    <property type="protein sequence ID" value="EIJ78262.1"/>
    <property type="molecule type" value="Genomic_DNA"/>
</dbReference>
<evidence type="ECO:0000259" key="8">
    <source>
        <dbReference type="Pfam" id="PF04095"/>
    </source>
</evidence>
<dbReference type="GO" id="GO:0047280">
    <property type="term" value="F:nicotinamide phosphoribosyltransferase activity"/>
    <property type="evidence" value="ECO:0007669"/>
    <property type="project" value="UniProtKB-EC"/>
</dbReference>
<dbReference type="Proteomes" id="UP000010523">
    <property type="component" value="Unassembled WGS sequence"/>
</dbReference>
<evidence type="ECO:0000256" key="6">
    <source>
        <dbReference type="ARBA" id="ARBA00035024"/>
    </source>
</evidence>
<dbReference type="EC" id="2.4.2.12" evidence="6"/>
<comment type="similarity">
    <text evidence="1">Belongs to the NAPRTase family.</text>
</comment>
<evidence type="ECO:0000256" key="2">
    <source>
        <dbReference type="ARBA" id="ARBA00022642"/>
    </source>
</evidence>
<dbReference type="AlphaFoldDB" id="I3DVJ1"/>
<evidence type="ECO:0000313" key="9">
    <source>
        <dbReference type="EMBL" id="EIJ78262.1"/>
    </source>
</evidence>
<dbReference type="Pfam" id="PF04095">
    <property type="entry name" value="NAPRTase"/>
    <property type="match status" value="1"/>
</dbReference>
<evidence type="ECO:0000313" key="10">
    <source>
        <dbReference type="Proteomes" id="UP000010523"/>
    </source>
</evidence>
<keyword evidence="3 9" id="KW-0328">Glycosyltransferase</keyword>
<dbReference type="eggNOG" id="COG1488">
    <property type="taxonomic scope" value="Bacteria"/>
</dbReference>
<evidence type="ECO:0000256" key="1">
    <source>
        <dbReference type="ARBA" id="ARBA00010897"/>
    </source>
</evidence>
<dbReference type="RefSeq" id="WP_004436576.1">
    <property type="nucleotide sequence ID" value="NZ_AFEU01000003.1"/>
</dbReference>
<dbReference type="Gene3D" id="3.20.20.70">
    <property type="entry name" value="Aldolase class I"/>
    <property type="match status" value="1"/>
</dbReference>
<protein>
    <recommendedName>
        <fullName evidence="7">Nicotinamide phosphoribosyltransferase</fullName>
        <ecNumber evidence="6">2.4.2.12</ecNumber>
    </recommendedName>
</protein>
<feature type="domain" description="Nicotinate/nicotinamide phosphoribosyltransferase" evidence="8">
    <location>
        <begin position="170"/>
        <end position="365"/>
    </location>
</feature>
<keyword evidence="2" id="KW-0662">Pyridine nucleotide biosynthesis</keyword>
<evidence type="ECO:0000256" key="5">
    <source>
        <dbReference type="ARBA" id="ARBA00035007"/>
    </source>
</evidence>
<dbReference type="SUPFAM" id="SSF51690">
    <property type="entry name" value="Nicotinate/Quinolinate PRTase C-terminal domain-like"/>
    <property type="match status" value="1"/>
</dbReference>
<dbReference type="STRING" id="997296.PB1_11899"/>
<comment type="caution">
    <text evidence="9">The sequence shown here is derived from an EMBL/GenBank/DDBJ whole genome shotgun (WGS) entry which is preliminary data.</text>
</comment>
<proteinExistence type="inferred from homology"/>
<evidence type="ECO:0000256" key="7">
    <source>
        <dbReference type="ARBA" id="ARBA00035036"/>
    </source>
</evidence>
<organism evidence="9 10">
    <name type="scientific">Bacillus methanolicus PB1</name>
    <dbReference type="NCBI Taxonomy" id="997296"/>
    <lineage>
        <taxon>Bacteria</taxon>
        <taxon>Bacillati</taxon>
        <taxon>Bacillota</taxon>
        <taxon>Bacilli</taxon>
        <taxon>Bacillales</taxon>
        <taxon>Bacillaceae</taxon>
        <taxon>Bacillus</taxon>
    </lineage>
</organism>
<dbReference type="InterPro" id="IPR041525">
    <property type="entry name" value="N/Namide_PRibTrfase"/>
</dbReference>
<evidence type="ECO:0000256" key="4">
    <source>
        <dbReference type="ARBA" id="ARBA00022679"/>
    </source>
</evidence>
<dbReference type="InterPro" id="IPR036068">
    <property type="entry name" value="Nicotinate_pribotase-like_C"/>
</dbReference>
<sequence length="471" mass="54031">MLKDIYRNPVVLTDSYNPSHHRLKINGDWEISHIYNRKAGMILYGLREIVNSILSIQITKEHVIEAESHAKRMGMVFPTELFMRVVEECNGYAPISIETLPEGTWCPVGTPFAQIRNTIEGFGELVTWWEANYLHGYFPSNCATEAFHIRKYLKEKKELYGFDDSFFWRVHSYGFRAHRSLEDAYWAGTAWNLTLHETDDFHTCIHTPHAVIGGVSAQSHKVTQQFDNEFDSFIHAIDVTHKDGLKFVALLIDTYDAYRVIHEYLPSLGRYAREKGIKIAMRPDSGDVIDQAIEIYKVAKANDLLDTVSAFIGDGMSFEVMKKYDAILEEHGIPLNFVAYGIGSGFYQHMTRDTLSWAMKTAYSNGKDRMKFGMEPIKRSIPGEVKVVNISGDLVVETVNESERKSLYEVIYHHNGTGTPTIKIANEEHWKQVQERVLKQDAHQKRIILSKAIQEKIDKFAEQYLAKSYSS</sequence>
<dbReference type="GO" id="GO:0009435">
    <property type="term" value="P:NAD+ biosynthetic process"/>
    <property type="evidence" value="ECO:0007669"/>
    <property type="project" value="InterPro"/>
</dbReference>
<reference evidence="9 10" key="1">
    <citation type="journal article" date="2012" name="Appl. Environ. Microbiol.">
        <title>Genome Sequence of Thermotolerant Bacillus methanolicus: Features and Regulation Related to Methylotrophy and Production of L-Lysine and L-Glutamate from Methanol.</title>
        <authorList>
            <person name="Heggeset T.M."/>
            <person name="Krog A."/>
            <person name="Balzer S."/>
            <person name="Wentzel A."/>
            <person name="Ellingsen T.E."/>
            <person name="Brautaset T."/>
        </authorList>
    </citation>
    <scope>NUCLEOTIDE SEQUENCE [LARGE SCALE GENOMIC DNA]</scope>
    <source>
        <strain evidence="9 10">PB1</strain>
    </source>
</reference>
<name>I3DVJ1_BACMT</name>
<dbReference type="PATRIC" id="fig|997296.3.peg.2505"/>
<dbReference type="InterPro" id="IPR016471">
    <property type="entry name" value="Nicotinamide_PRibTrfase"/>
</dbReference>
<keyword evidence="10" id="KW-1185">Reference proteome</keyword>
<evidence type="ECO:0000256" key="3">
    <source>
        <dbReference type="ARBA" id="ARBA00022676"/>
    </source>
</evidence>
<comment type="pathway">
    <text evidence="5">Cofactor biosynthesis; NAD(+) biosynthesis; nicotinamide D-ribonucleotide from 5-phospho-alpha-D-ribose 1-diphosphate and nicotinamide: step 1/1.</text>
</comment>
<dbReference type="InterPro" id="IPR013785">
    <property type="entry name" value="Aldolase_TIM"/>
</dbReference>
<gene>
    <name evidence="9" type="ORF">PB1_11899</name>
</gene>
<keyword evidence="4 9" id="KW-0808">Transferase</keyword>
<dbReference type="PANTHER" id="PTHR43816:SF1">
    <property type="entry name" value="NICOTINAMIDE PHOSPHORIBOSYLTRANSFERASE"/>
    <property type="match status" value="1"/>
</dbReference>
<dbReference type="OrthoDB" id="394882at2"/>
<accession>I3DVJ1</accession>
<dbReference type="PANTHER" id="PTHR43816">
    <property type="entry name" value="NICOTINAMIDE PHOSPHORIBOSYLTRANSFERASE"/>
    <property type="match status" value="1"/>
</dbReference>